<name>A0AAP0NBQ9_LIQFO</name>
<dbReference type="GO" id="GO:0009408">
    <property type="term" value="P:response to heat"/>
    <property type="evidence" value="ECO:0007669"/>
    <property type="project" value="UniProtKB-ARBA"/>
</dbReference>
<dbReference type="EMBL" id="JBBPBK010000014">
    <property type="protein sequence ID" value="KAK9270317.1"/>
    <property type="molecule type" value="Genomic_DNA"/>
</dbReference>
<organism evidence="6 7">
    <name type="scientific">Liquidambar formosana</name>
    <name type="common">Formosan gum</name>
    <dbReference type="NCBI Taxonomy" id="63359"/>
    <lineage>
        <taxon>Eukaryota</taxon>
        <taxon>Viridiplantae</taxon>
        <taxon>Streptophyta</taxon>
        <taxon>Embryophyta</taxon>
        <taxon>Tracheophyta</taxon>
        <taxon>Spermatophyta</taxon>
        <taxon>Magnoliopsida</taxon>
        <taxon>eudicotyledons</taxon>
        <taxon>Gunneridae</taxon>
        <taxon>Pentapetalae</taxon>
        <taxon>Saxifragales</taxon>
        <taxon>Altingiaceae</taxon>
        <taxon>Liquidambar</taxon>
    </lineage>
</organism>
<dbReference type="HAMAP" id="MF_00332">
    <property type="entry name" value="DnaK"/>
    <property type="match status" value="1"/>
</dbReference>
<dbReference type="InterPro" id="IPR013126">
    <property type="entry name" value="Hsp_70_fam"/>
</dbReference>
<evidence type="ECO:0000256" key="3">
    <source>
        <dbReference type="RuleBase" id="RU003322"/>
    </source>
</evidence>
<keyword evidence="1 3" id="KW-0547">Nucleotide-binding</keyword>
<dbReference type="FunFam" id="2.60.34.10:FF:000014">
    <property type="entry name" value="Chaperone protein DnaK HSP70"/>
    <property type="match status" value="1"/>
</dbReference>
<dbReference type="FunFam" id="3.30.420.40:FF:000004">
    <property type="entry name" value="Molecular chaperone DnaK"/>
    <property type="match status" value="1"/>
</dbReference>
<dbReference type="GO" id="GO:0140662">
    <property type="term" value="F:ATP-dependent protein folding chaperone"/>
    <property type="evidence" value="ECO:0007669"/>
    <property type="project" value="InterPro"/>
</dbReference>
<dbReference type="InterPro" id="IPR018181">
    <property type="entry name" value="Heat_shock_70_CS"/>
</dbReference>
<dbReference type="PANTHER" id="PTHR19375">
    <property type="entry name" value="HEAT SHOCK PROTEIN 70KDA"/>
    <property type="match status" value="1"/>
</dbReference>
<dbReference type="SUPFAM" id="SSF100920">
    <property type="entry name" value="Heat shock protein 70kD (HSP70), peptide-binding domain"/>
    <property type="match status" value="1"/>
</dbReference>
<protein>
    <submittedName>
        <fullName evidence="6">Uncharacterized protein</fullName>
    </submittedName>
</protein>
<proteinExistence type="inferred from homology"/>
<dbReference type="InterPro" id="IPR029047">
    <property type="entry name" value="HSP70_peptide-bd_sf"/>
</dbReference>
<comment type="similarity">
    <text evidence="3">Belongs to the heat shock protein 70 family.</text>
</comment>
<dbReference type="PROSITE" id="PS01036">
    <property type="entry name" value="HSP70_3"/>
    <property type="match status" value="1"/>
</dbReference>
<evidence type="ECO:0000256" key="2">
    <source>
        <dbReference type="ARBA" id="ARBA00022840"/>
    </source>
</evidence>
<keyword evidence="2 3" id="KW-0067">ATP-binding</keyword>
<dbReference type="PROSITE" id="PS00329">
    <property type="entry name" value="HSP70_2"/>
    <property type="match status" value="1"/>
</dbReference>
<evidence type="ECO:0000256" key="1">
    <source>
        <dbReference type="ARBA" id="ARBA00022741"/>
    </source>
</evidence>
<dbReference type="InterPro" id="IPR012725">
    <property type="entry name" value="Chaperone_DnaK"/>
</dbReference>
<dbReference type="FunFam" id="1.20.1270.10:FF:000001">
    <property type="entry name" value="Molecular chaperone DnaK"/>
    <property type="match status" value="1"/>
</dbReference>
<dbReference type="Pfam" id="PF00012">
    <property type="entry name" value="HSP70"/>
    <property type="match status" value="2"/>
</dbReference>
<dbReference type="PRINTS" id="PR00301">
    <property type="entry name" value="HEATSHOCK70"/>
</dbReference>
<dbReference type="AlphaFoldDB" id="A0AAP0NBQ9"/>
<dbReference type="Gene3D" id="2.60.34.10">
    <property type="entry name" value="Substrate Binding Domain Of DNAk, Chain A, domain 1"/>
    <property type="match status" value="1"/>
</dbReference>
<dbReference type="Proteomes" id="UP001415857">
    <property type="component" value="Unassembled WGS sequence"/>
</dbReference>
<dbReference type="Gene3D" id="3.90.640.10">
    <property type="entry name" value="Actin, Chain A, domain 4"/>
    <property type="match status" value="1"/>
</dbReference>
<gene>
    <name evidence="6" type="ORF">L1049_025895</name>
</gene>
<dbReference type="FunFam" id="3.90.640.10:FF:000003">
    <property type="entry name" value="Molecular chaperone DnaK"/>
    <property type="match status" value="1"/>
</dbReference>
<dbReference type="Gene3D" id="1.20.1270.10">
    <property type="match status" value="1"/>
</dbReference>
<evidence type="ECO:0000313" key="7">
    <source>
        <dbReference type="Proteomes" id="UP001415857"/>
    </source>
</evidence>
<dbReference type="Gene3D" id="3.30.420.40">
    <property type="match status" value="2"/>
</dbReference>
<accession>A0AAP0NBQ9</accession>
<feature type="region of interest" description="Disordered" evidence="5">
    <location>
        <begin position="609"/>
        <end position="659"/>
    </location>
</feature>
<evidence type="ECO:0000256" key="4">
    <source>
        <dbReference type="SAM" id="Coils"/>
    </source>
</evidence>
<keyword evidence="4" id="KW-0175">Coiled coil</keyword>
<sequence>MASSSSQIYFRGNSPRPLFSEKPNGNSPRTVFFGQKLGSLQCSQSAFLKSNKIRKMGFAVGPVRVVSEKVVGIDLGTTNSAVGVMEGGRPTIVTNAEGQRTTPSVVAYTKNGDRLVGQIAKRQAVVNPENTFYSVKRFIGRRMSEVSEEAKQVSYKVVSDENGNVKLVCPAIGKLFAPEEISAQVLRKLVDDASKFLNDKVSKAVITVPAYFNDSQRTATKDAGRIAGLEVLRIINEPTAASLAYGFDKKKNETILVFDLGGGTFDVSVLEVGDGVFEVLSTAGDTHLGGDDFDKRIVDWLAENFKREEGIDLLKDKQALQRLMETAEKAKIEISSLTQTNISLPFITATTDGPKHIETTLTRAKFEELCSDLLDRLRRPVETAVKDAKLSFKDLDEVILVGGSTRIPAVQELAGVLAGDVSDIVLLDVTPLSLGLETLGGIMTKIIPRNTTLPTSKSEVFSTAADGQTSVEINVLQGEREFVRDNKSLGSFRLDGIPPAPRGVPQIEVKFDIDANGILSVTAVDKGTGKKQDITITGASTLPNDEVERMVKEAEKFAKEDKEKRDAIDTKNQAESVVYQTEKQLKELGDKVPAPVKEKVEAKLKELKDAISGRFNPNHKGHNGSSEPRSNAARDARPTPGKTVPDGDVIDADFTDSKT</sequence>
<dbReference type="SUPFAM" id="SSF53067">
    <property type="entry name" value="Actin-like ATPase domain"/>
    <property type="match status" value="2"/>
</dbReference>
<dbReference type="PROSITE" id="PS00297">
    <property type="entry name" value="HSP70_1"/>
    <property type="match status" value="1"/>
</dbReference>
<reference evidence="6 7" key="1">
    <citation type="journal article" date="2024" name="Plant J.">
        <title>Genome sequences and population genomics reveal climatic adaptation and genomic divergence between two closely related sweetgum species.</title>
        <authorList>
            <person name="Xu W.Q."/>
            <person name="Ren C.Q."/>
            <person name="Zhang X.Y."/>
            <person name="Comes H.P."/>
            <person name="Liu X.H."/>
            <person name="Li Y.G."/>
            <person name="Kettle C.J."/>
            <person name="Jalonen R."/>
            <person name="Gaisberger H."/>
            <person name="Ma Y.Z."/>
            <person name="Qiu Y.X."/>
        </authorList>
    </citation>
    <scope>NUCLEOTIDE SEQUENCE [LARGE SCALE GENOMIC DNA]</scope>
    <source>
        <strain evidence="6">Hangzhou</strain>
    </source>
</reference>
<keyword evidence="7" id="KW-1185">Reference proteome</keyword>
<comment type="caution">
    <text evidence="6">The sequence shown here is derived from an EMBL/GenBank/DDBJ whole genome shotgun (WGS) entry which is preliminary data.</text>
</comment>
<dbReference type="GO" id="GO:0051082">
    <property type="term" value="F:unfolded protein binding"/>
    <property type="evidence" value="ECO:0007669"/>
    <property type="project" value="InterPro"/>
</dbReference>
<dbReference type="CDD" id="cd10234">
    <property type="entry name" value="ASKHA_NBD_HSP70_DnaK-like"/>
    <property type="match status" value="1"/>
</dbReference>
<dbReference type="InterPro" id="IPR043129">
    <property type="entry name" value="ATPase_NBD"/>
</dbReference>
<feature type="region of interest" description="Disordered" evidence="5">
    <location>
        <begin position="1"/>
        <end position="25"/>
    </location>
</feature>
<dbReference type="InterPro" id="IPR029048">
    <property type="entry name" value="HSP70_C_sf"/>
</dbReference>
<dbReference type="GO" id="GO:0005524">
    <property type="term" value="F:ATP binding"/>
    <property type="evidence" value="ECO:0007669"/>
    <property type="project" value="UniProtKB-KW"/>
</dbReference>
<evidence type="ECO:0000256" key="5">
    <source>
        <dbReference type="SAM" id="MobiDB-lite"/>
    </source>
</evidence>
<feature type="coiled-coil region" evidence="4">
    <location>
        <begin position="313"/>
        <end position="340"/>
    </location>
</feature>
<feature type="compositionally biased region" description="Acidic residues" evidence="5">
    <location>
        <begin position="648"/>
        <end position="659"/>
    </location>
</feature>
<evidence type="ECO:0000313" key="6">
    <source>
        <dbReference type="EMBL" id="KAK9270317.1"/>
    </source>
</evidence>